<dbReference type="EMBL" id="CADCWE010000043">
    <property type="protein sequence ID" value="CAA9528589.1"/>
    <property type="molecule type" value="Genomic_DNA"/>
</dbReference>
<evidence type="ECO:0000313" key="2">
    <source>
        <dbReference type="EMBL" id="CAA9528589.1"/>
    </source>
</evidence>
<feature type="region of interest" description="Disordered" evidence="1">
    <location>
        <begin position="196"/>
        <end position="217"/>
    </location>
</feature>
<feature type="region of interest" description="Disordered" evidence="1">
    <location>
        <begin position="447"/>
        <end position="466"/>
    </location>
</feature>
<feature type="compositionally biased region" description="Basic and acidic residues" evidence="1">
    <location>
        <begin position="99"/>
        <end position="125"/>
    </location>
</feature>
<reference evidence="2" key="1">
    <citation type="submission" date="2020-02" db="EMBL/GenBank/DDBJ databases">
        <authorList>
            <person name="Meier V. D."/>
        </authorList>
    </citation>
    <scope>NUCLEOTIDE SEQUENCE</scope>
    <source>
        <strain evidence="2">AVDCRST_MAG73</strain>
    </source>
</reference>
<name>A0A6J4TQ91_9BACT</name>
<feature type="region of interest" description="Disordered" evidence="1">
    <location>
        <begin position="84"/>
        <end position="125"/>
    </location>
</feature>
<accession>A0A6J4TQ91</accession>
<feature type="compositionally biased region" description="Basic and acidic residues" evidence="1">
    <location>
        <begin position="453"/>
        <end position="466"/>
    </location>
</feature>
<feature type="compositionally biased region" description="Acidic residues" evidence="1">
    <location>
        <begin position="87"/>
        <end position="98"/>
    </location>
</feature>
<gene>
    <name evidence="2" type="ORF">AVDCRST_MAG73-716</name>
</gene>
<organism evidence="2">
    <name type="scientific">uncultured Thermomicrobiales bacterium</name>
    <dbReference type="NCBI Taxonomy" id="1645740"/>
    <lineage>
        <taxon>Bacteria</taxon>
        <taxon>Pseudomonadati</taxon>
        <taxon>Thermomicrobiota</taxon>
        <taxon>Thermomicrobia</taxon>
        <taxon>Thermomicrobiales</taxon>
        <taxon>environmental samples</taxon>
    </lineage>
</organism>
<dbReference type="AlphaFoldDB" id="A0A6J4TQ91"/>
<feature type="region of interest" description="Disordered" evidence="1">
    <location>
        <begin position="371"/>
        <end position="400"/>
    </location>
</feature>
<proteinExistence type="predicted"/>
<sequence length="466" mass="50428">MRVPGFRSVPQLQSPRHPLRPILRTGALLEALAADAARAVVADGREDAPQVGVDVVFAVPDRAVGAADLAFPTRDVKGLLVERGEREADEEGEQEQDPEPARAGRQRDEPAFDRGRVSGWRDRGRGDAEGQRLLAAALAPFPRRDRQRYLDRAPPRGGHLDRVPLQLDAESAGAIHRGQADRDLAGVRVGEHDIVGPCSPTAPLRRRKGQANSRGAVDEQALVADRRAGRGRRFGEDLEGPAGVRWVVLGGGHGQAYRRRASGGEAQAGQVEGVGAGAGTVAGFERDRNLALAAVLQQHLVDRFPGRFDLLPGEAHRDRCRGEDVLAGDLVGPRRRVGRRHPRRVPGVARAGDRVRTDRVRLGRQRQWHRDPVVGGNLDPVRTDGDGEAGVATGRGDRERGATARDVLDHQLHPLRPGSFHRFRFQAKAKIGRAGLRQLALHGAGIAAGLGRGRGDGEGDRGRRRR</sequence>
<protein>
    <submittedName>
        <fullName evidence="2">Uncharacterized protein</fullName>
    </submittedName>
</protein>
<evidence type="ECO:0000256" key="1">
    <source>
        <dbReference type="SAM" id="MobiDB-lite"/>
    </source>
</evidence>